<dbReference type="GO" id="GO:0016757">
    <property type="term" value="F:glycosyltransferase activity"/>
    <property type="evidence" value="ECO:0007669"/>
    <property type="project" value="UniProtKB-KW"/>
</dbReference>
<keyword evidence="3" id="KW-1185">Reference proteome</keyword>
<dbReference type="SUPFAM" id="SSF56784">
    <property type="entry name" value="HAD-like"/>
    <property type="match status" value="1"/>
</dbReference>
<accession>A0A5N7BM86</accession>
<dbReference type="InterPro" id="IPR000836">
    <property type="entry name" value="PRTase_dom"/>
</dbReference>
<dbReference type="InterPro" id="IPR027417">
    <property type="entry name" value="P-loop_NTPase"/>
</dbReference>
<gene>
    <name evidence="2" type="ORF">BDV26DRAFT_288173</name>
</gene>
<dbReference type="AlphaFoldDB" id="A0A5N7BM86"/>
<dbReference type="Gene3D" id="3.40.50.300">
    <property type="entry name" value="P-loop containing nucleotide triphosphate hydrolases"/>
    <property type="match status" value="1"/>
</dbReference>
<dbReference type="EMBL" id="ML736159">
    <property type="protein sequence ID" value="KAE8382870.1"/>
    <property type="molecule type" value="Genomic_DNA"/>
</dbReference>
<feature type="domain" description="Phosphoribosyltransferase" evidence="1">
    <location>
        <begin position="485"/>
        <end position="679"/>
    </location>
</feature>
<dbReference type="InterPro" id="IPR036412">
    <property type="entry name" value="HAD-like_sf"/>
</dbReference>
<dbReference type="PANTHER" id="PTHR43344">
    <property type="entry name" value="PHOSPHOSERINE PHOSPHATASE"/>
    <property type="match status" value="1"/>
</dbReference>
<sequence>MKPTVIGIYGIPGAGKTTLLGQLQVTLGEDHFMYFEGSEEVCKQVAGGLESFKKLGDRSRQTFRSFAVNNIKRKCMALKKAGVVTGHLMFWNEGQDAEPVYTQTDWDTFTHIIYLDVPPEEILKRRLNDTNRARSNISVNHVQRWVEVEKRALRQLCYRHSILFCAVSPSMIPKDVERLVCDFITHDEGYNLLHALSVLDNIPAVQRGILRRMIVFDADRTLASQDTGAMFWDRICPPRRNEGEQPSKTPAQVVFESPLGYTYNAFRQVTLLHEEKLRDDDYDAVCKSVALSVTMDGAFVNLLHTISEQDHVAAVVVTCGLAQVWRYVLEVERLQDKITVIGGGRISDGLVVSPGTKESLVDHLKTQHLLEVWAFGDSPLDLKMLSRADRAFVVVREEETRSRSMDFALQEEIENHRLKAEQCLRPSSVPPRLTKEILPEINITDPDFISSLLLGYNEPTEPSESSESSESTVLKVISADKLNPEAVKMLMTPMRNADVQGPRLRKAHSNAGWFLGITYLPWLVSIEPITMPHPQGHPISGYQLLREEKMVIVALMRGGEPMASGVNDAFEQAMLVHAKQPTDLHQGHIEDRSAILLVDSVVNSGRTVLDFVRHIRDFNHDAPIVVITGVIQARCISGEGLLNASLAQDANLHFLTLRISENMYKGTRATDTGNRLFNTLHLP</sequence>
<dbReference type="InterPro" id="IPR023214">
    <property type="entry name" value="HAD_sf"/>
</dbReference>
<dbReference type="InterPro" id="IPR029057">
    <property type="entry name" value="PRTase-like"/>
</dbReference>
<keyword evidence="2" id="KW-0328">Glycosyltransferase</keyword>
<dbReference type="Gene3D" id="3.40.50.1000">
    <property type="entry name" value="HAD superfamily/HAD-like"/>
    <property type="match status" value="1"/>
</dbReference>
<dbReference type="Proteomes" id="UP000326198">
    <property type="component" value="Unassembled WGS sequence"/>
</dbReference>
<dbReference type="OrthoDB" id="5416609at2759"/>
<dbReference type="GO" id="GO:0005737">
    <property type="term" value="C:cytoplasm"/>
    <property type="evidence" value="ECO:0007669"/>
    <property type="project" value="TreeGrafter"/>
</dbReference>
<reference evidence="2 3" key="1">
    <citation type="submission" date="2019-04" db="EMBL/GenBank/DDBJ databases">
        <title>Friends and foes A comparative genomics studyof 23 Aspergillus species from section Flavi.</title>
        <authorList>
            <consortium name="DOE Joint Genome Institute"/>
            <person name="Kjaerbolling I."/>
            <person name="Vesth T."/>
            <person name="Frisvad J.C."/>
            <person name="Nybo J.L."/>
            <person name="Theobald S."/>
            <person name="Kildgaard S."/>
            <person name="Isbrandt T."/>
            <person name="Kuo A."/>
            <person name="Sato A."/>
            <person name="Lyhne E.K."/>
            <person name="Kogle M.E."/>
            <person name="Wiebenga A."/>
            <person name="Kun R.S."/>
            <person name="Lubbers R.J."/>
            <person name="Makela M.R."/>
            <person name="Barry K."/>
            <person name="Chovatia M."/>
            <person name="Clum A."/>
            <person name="Daum C."/>
            <person name="Haridas S."/>
            <person name="He G."/>
            <person name="LaButti K."/>
            <person name="Lipzen A."/>
            <person name="Mondo S."/>
            <person name="Riley R."/>
            <person name="Salamov A."/>
            <person name="Simmons B.A."/>
            <person name="Magnuson J.K."/>
            <person name="Henrissat B."/>
            <person name="Mortensen U.H."/>
            <person name="Larsen T.O."/>
            <person name="Devries R.P."/>
            <person name="Grigoriev I.V."/>
            <person name="Machida M."/>
            <person name="Baker S.E."/>
            <person name="Andersen M.R."/>
        </authorList>
    </citation>
    <scope>NUCLEOTIDE SEQUENCE [LARGE SCALE GENOMIC DNA]</scope>
    <source>
        <strain evidence="2 3">IBT 29228</strain>
    </source>
</reference>
<evidence type="ECO:0000313" key="2">
    <source>
        <dbReference type="EMBL" id="KAE8382870.1"/>
    </source>
</evidence>
<dbReference type="PANTHER" id="PTHR43344:SF20">
    <property type="entry name" value="URACIL PHOSPHORIBOSYLTRANSFERASE"/>
    <property type="match status" value="1"/>
</dbReference>
<keyword evidence="2" id="KW-0808">Transferase</keyword>
<dbReference type="GO" id="GO:0036424">
    <property type="term" value="F:L-phosphoserine phosphatase activity"/>
    <property type="evidence" value="ECO:0007669"/>
    <property type="project" value="TreeGrafter"/>
</dbReference>
<name>A0A5N7BM86_9EURO</name>
<evidence type="ECO:0000259" key="1">
    <source>
        <dbReference type="Pfam" id="PF14681"/>
    </source>
</evidence>
<dbReference type="Pfam" id="PF13207">
    <property type="entry name" value="AAA_17"/>
    <property type="match status" value="1"/>
</dbReference>
<evidence type="ECO:0000313" key="3">
    <source>
        <dbReference type="Proteomes" id="UP000326198"/>
    </source>
</evidence>
<dbReference type="Pfam" id="PF14681">
    <property type="entry name" value="UPRTase"/>
    <property type="match status" value="1"/>
</dbReference>
<organism evidence="2 3">
    <name type="scientific">Aspergillus bertholletiae</name>
    <dbReference type="NCBI Taxonomy" id="1226010"/>
    <lineage>
        <taxon>Eukaryota</taxon>
        <taxon>Fungi</taxon>
        <taxon>Dikarya</taxon>
        <taxon>Ascomycota</taxon>
        <taxon>Pezizomycotina</taxon>
        <taxon>Eurotiomycetes</taxon>
        <taxon>Eurotiomycetidae</taxon>
        <taxon>Eurotiales</taxon>
        <taxon>Aspergillaceae</taxon>
        <taxon>Aspergillus</taxon>
        <taxon>Aspergillus subgen. Circumdati</taxon>
    </lineage>
</organism>
<dbReference type="SUPFAM" id="SSF53271">
    <property type="entry name" value="PRTase-like"/>
    <property type="match status" value="1"/>
</dbReference>
<dbReference type="GO" id="GO:0000287">
    <property type="term" value="F:magnesium ion binding"/>
    <property type="evidence" value="ECO:0007669"/>
    <property type="project" value="TreeGrafter"/>
</dbReference>
<dbReference type="SUPFAM" id="SSF52540">
    <property type="entry name" value="P-loop containing nucleoside triphosphate hydrolases"/>
    <property type="match status" value="1"/>
</dbReference>
<dbReference type="Gene3D" id="3.40.50.2020">
    <property type="match status" value="1"/>
</dbReference>
<dbReference type="Pfam" id="PF12710">
    <property type="entry name" value="HAD"/>
    <property type="match status" value="1"/>
</dbReference>
<protein>
    <submittedName>
        <fullName evidence="2">Uracil phosphoribosyltransferase-domain-containing protein</fullName>
    </submittedName>
</protein>
<dbReference type="GO" id="GO:0006564">
    <property type="term" value="P:L-serine biosynthetic process"/>
    <property type="evidence" value="ECO:0007669"/>
    <property type="project" value="TreeGrafter"/>
</dbReference>
<dbReference type="CDD" id="cd06223">
    <property type="entry name" value="PRTases_typeI"/>
    <property type="match status" value="1"/>
</dbReference>
<dbReference type="InterPro" id="IPR050582">
    <property type="entry name" value="HAD-like_SerB"/>
</dbReference>
<proteinExistence type="predicted"/>